<dbReference type="CDD" id="cd00146">
    <property type="entry name" value="PKD"/>
    <property type="match status" value="1"/>
</dbReference>
<dbReference type="InterPro" id="IPR026444">
    <property type="entry name" value="Secre_tail"/>
</dbReference>
<sequence>MKKILCFIMVLCLSYGFSQSDKKVLFIGNSYTGANNLPLLISELANDAGNGISTDQHIPGGSQLSQHAVNSTVLNKIASEKWDFVVLQDQSQKPSFEYDYVQNNVYPFAEILVDSIYSNDECSTPLFYGTWGRQNGDPQWDSISTFQKMNTRLFNAYSHMASEAEGMLSPVGIGFAHVYQDPSGVVSFGDLYTGDGSHPTIKGSYLAACIFNNLIFETVSTGNNYLPNGMNTAEANYLQGVADHVVYDVDSVQVDFKPNLNNNDFNFTLVEETVSLTPNVVEGTFDYWDFGDGQISTQENATHTYLDNGTYELKMFTKARCQSDSSTQQVVINTLNLLDEKIQSINVYPNPSEDGMLNIQYQGKENFKVISVLGEIVFSGNSNQIELKSGLYFIHFNEQVVKVVVK</sequence>
<dbReference type="PROSITE" id="PS50093">
    <property type="entry name" value="PKD"/>
    <property type="match status" value="1"/>
</dbReference>
<dbReference type="SUPFAM" id="SSF52266">
    <property type="entry name" value="SGNH hydrolase"/>
    <property type="match status" value="1"/>
</dbReference>
<dbReference type="SMART" id="SM00089">
    <property type="entry name" value="PKD"/>
    <property type="match status" value="1"/>
</dbReference>
<name>A0A3E1EVH1_9FLAO</name>
<dbReference type="RefSeq" id="WP_116881542.1">
    <property type="nucleotide sequence ID" value="NZ_QURB01000008.1"/>
</dbReference>
<accession>A0A3E1EVH1</accession>
<dbReference type="OrthoDB" id="7443339at2"/>
<dbReference type="InterPro" id="IPR035986">
    <property type="entry name" value="PKD_dom_sf"/>
</dbReference>
<feature type="domain" description="PKD" evidence="2">
    <location>
        <begin position="288"/>
        <end position="315"/>
    </location>
</feature>
<evidence type="ECO:0000313" key="4">
    <source>
        <dbReference type="Proteomes" id="UP000257127"/>
    </source>
</evidence>
<reference evidence="3 4" key="1">
    <citation type="submission" date="2018-08" db="EMBL/GenBank/DDBJ databases">
        <title>The draft genome squence of Brumimicrobium sp. N62.</title>
        <authorList>
            <person name="Du Z.-J."/>
            <person name="Luo H.-R."/>
        </authorList>
    </citation>
    <scope>NUCLEOTIDE SEQUENCE [LARGE SCALE GENOMIC DNA]</scope>
    <source>
        <strain evidence="3 4">N62</strain>
    </source>
</reference>
<dbReference type="Pfam" id="PF18911">
    <property type="entry name" value="PKD_4"/>
    <property type="match status" value="1"/>
</dbReference>
<proteinExistence type="predicted"/>
<keyword evidence="1" id="KW-0732">Signal</keyword>
<dbReference type="InterPro" id="IPR000601">
    <property type="entry name" value="PKD_dom"/>
</dbReference>
<dbReference type="SUPFAM" id="SSF49299">
    <property type="entry name" value="PKD domain"/>
    <property type="match status" value="1"/>
</dbReference>
<organism evidence="3 4">
    <name type="scientific">Brumimicrobium aurantiacum</name>
    <dbReference type="NCBI Taxonomy" id="1737063"/>
    <lineage>
        <taxon>Bacteria</taxon>
        <taxon>Pseudomonadati</taxon>
        <taxon>Bacteroidota</taxon>
        <taxon>Flavobacteriia</taxon>
        <taxon>Flavobacteriales</taxon>
        <taxon>Crocinitomicaceae</taxon>
        <taxon>Brumimicrobium</taxon>
    </lineage>
</organism>
<dbReference type="NCBIfam" id="TIGR04183">
    <property type="entry name" value="Por_Secre_tail"/>
    <property type="match status" value="1"/>
</dbReference>
<dbReference type="AlphaFoldDB" id="A0A3E1EVH1"/>
<dbReference type="InterPro" id="IPR022409">
    <property type="entry name" value="PKD/Chitinase_dom"/>
</dbReference>
<comment type="caution">
    <text evidence="3">The sequence shown here is derived from an EMBL/GenBank/DDBJ whole genome shotgun (WGS) entry which is preliminary data.</text>
</comment>
<dbReference type="Gene3D" id="3.40.50.1110">
    <property type="entry name" value="SGNH hydrolase"/>
    <property type="match status" value="1"/>
</dbReference>
<dbReference type="EMBL" id="QURB01000008">
    <property type="protein sequence ID" value="RFC53483.1"/>
    <property type="molecule type" value="Genomic_DNA"/>
</dbReference>
<dbReference type="InterPro" id="IPR036514">
    <property type="entry name" value="SGNH_hydro_sf"/>
</dbReference>
<evidence type="ECO:0000259" key="2">
    <source>
        <dbReference type="PROSITE" id="PS50093"/>
    </source>
</evidence>
<protein>
    <submittedName>
        <fullName evidence="3">PKD domain-containing protein</fullName>
    </submittedName>
</protein>
<evidence type="ECO:0000256" key="1">
    <source>
        <dbReference type="ARBA" id="ARBA00022729"/>
    </source>
</evidence>
<dbReference type="InterPro" id="IPR013783">
    <property type="entry name" value="Ig-like_fold"/>
</dbReference>
<gene>
    <name evidence="3" type="ORF">DXU93_11995</name>
</gene>
<evidence type="ECO:0000313" key="3">
    <source>
        <dbReference type="EMBL" id="RFC53483.1"/>
    </source>
</evidence>
<dbReference type="Gene3D" id="2.60.40.10">
    <property type="entry name" value="Immunoglobulins"/>
    <property type="match status" value="1"/>
</dbReference>
<keyword evidence="4" id="KW-1185">Reference proteome</keyword>
<dbReference type="GO" id="GO:0016788">
    <property type="term" value="F:hydrolase activity, acting on ester bonds"/>
    <property type="evidence" value="ECO:0007669"/>
    <property type="project" value="UniProtKB-ARBA"/>
</dbReference>
<dbReference type="Proteomes" id="UP000257127">
    <property type="component" value="Unassembled WGS sequence"/>
</dbReference>